<evidence type="ECO:0000313" key="1">
    <source>
        <dbReference type="EMBL" id="MFF0005926.1"/>
    </source>
</evidence>
<accession>A0ABW6MY38</accession>
<dbReference type="EMBL" id="JBIAJP010000005">
    <property type="protein sequence ID" value="MFF0005926.1"/>
    <property type="molecule type" value="Genomic_DNA"/>
</dbReference>
<dbReference type="RefSeq" id="WP_361946255.1">
    <property type="nucleotide sequence ID" value="NZ_JBEXWI010000022.1"/>
</dbReference>
<keyword evidence="2" id="KW-1185">Reference proteome</keyword>
<name>A0ABW6MY38_9ACTN</name>
<reference evidence="1 2" key="1">
    <citation type="submission" date="2024-10" db="EMBL/GenBank/DDBJ databases">
        <title>The Natural Products Discovery Center: Release of the First 8490 Sequenced Strains for Exploring Actinobacteria Biosynthetic Diversity.</title>
        <authorList>
            <person name="Kalkreuter E."/>
            <person name="Kautsar S.A."/>
            <person name="Yang D."/>
            <person name="Bader C.D."/>
            <person name="Teijaro C.N."/>
            <person name="Fluegel L."/>
            <person name="Davis C.M."/>
            <person name="Simpson J.R."/>
            <person name="Lauterbach L."/>
            <person name="Steele A.D."/>
            <person name="Gui C."/>
            <person name="Meng S."/>
            <person name="Li G."/>
            <person name="Viehrig K."/>
            <person name="Ye F."/>
            <person name="Su P."/>
            <person name="Kiefer A.F."/>
            <person name="Nichols A."/>
            <person name="Cepeda A.J."/>
            <person name="Yan W."/>
            <person name="Fan B."/>
            <person name="Jiang Y."/>
            <person name="Adhikari A."/>
            <person name="Zheng C.-J."/>
            <person name="Schuster L."/>
            <person name="Cowan T.M."/>
            <person name="Smanski M.J."/>
            <person name="Chevrette M.G."/>
            <person name="De Carvalho L.P.S."/>
            <person name="Shen B."/>
        </authorList>
    </citation>
    <scope>NUCLEOTIDE SEQUENCE [LARGE SCALE GENOMIC DNA]</scope>
    <source>
        <strain evidence="1 2">NPDC005497</strain>
    </source>
</reference>
<gene>
    <name evidence="1" type="ORF">ACFYQT_21115</name>
</gene>
<dbReference type="Proteomes" id="UP001601422">
    <property type="component" value="Unassembled WGS sequence"/>
</dbReference>
<proteinExistence type="predicted"/>
<sequence>MSTDLYGWLECRPEPGRFGAEHVPWEAFSELRHLHWARDYMSWSALFDVRSVEPVNALFPDRGAPADVSDTVRRDSDDFEGHSHSWFSWRELSIVDWNAPCTNGLSRYWVRRWSRTQEGFLEPEGLAALPDELYDSAAAEFGEGNIAPSRWPTDGELLLGNEVYRPVSPAYRDLVPADGPWQPVFDVMGTLAELHGEDNVRLVVWFGG</sequence>
<protein>
    <submittedName>
        <fullName evidence="1">Uncharacterized protein</fullName>
    </submittedName>
</protein>
<organism evidence="1 2">
    <name type="scientific">Streptomyces tibetensis</name>
    <dbReference type="NCBI Taxonomy" id="2382123"/>
    <lineage>
        <taxon>Bacteria</taxon>
        <taxon>Bacillati</taxon>
        <taxon>Actinomycetota</taxon>
        <taxon>Actinomycetes</taxon>
        <taxon>Kitasatosporales</taxon>
        <taxon>Streptomycetaceae</taxon>
        <taxon>Streptomyces</taxon>
    </lineage>
</organism>
<evidence type="ECO:0000313" key="2">
    <source>
        <dbReference type="Proteomes" id="UP001601422"/>
    </source>
</evidence>
<comment type="caution">
    <text evidence="1">The sequence shown here is derived from an EMBL/GenBank/DDBJ whole genome shotgun (WGS) entry which is preliminary data.</text>
</comment>